<dbReference type="GeneID" id="63824374"/>
<dbReference type="InterPro" id="IPR051414">
    <property type="entry name" value="Adenylate-forming_Reductase"/>
</dbReference>
<dbReference type="Gene3D" id="3.40.50.720">
    <property type="entry name" value="NAD(P)-binding Rossmann-like Domain"/>
    <property type="match status" value="2"/>
</dbReference>
<dbReference type="Pfam" id="PF23562">
    <property type="entry name" value="AMP-binding_C_3"/>
    <property type="match status" value="1"/>
</dbReference>
<reference evidence="4 5" key="1">
    <citation type="journal article" date="2016" name="Mol. Biol. Evol.">
        <title>Comparative Genomics of Early-Diverging Mushroom-Forming Fungi Provides Insights into the Origins of Lignocellulose Decay Capabilities.</title>
        <authorList>
            <person name="Nagy L.G."/>
            <person name="Riley R."/>
            <person name="Tritt A."/>
            <person name="Adam C."/>
            <person name="Daum C."/>
            <person name="Floudas D."/>
            <person name="Sun H."/>
            <person name="Yadav J.S."/>
            <person name="Pangilinan J."/>
            <person name="Larsson K.H."/>
            <person name="Matsuura K."/>
            <person name="Barry K."/>
            <person name="Labutti K."/>
            <person name="Kuo R."/>
            <person name="Ohm R.A."/>
            <person name="Bhattacharya S.S."/>
            <person name="Shirouzu T."/>
            <person name="Yoshinaga Y."/>
            <person name="Martin F.M."/>
            <person name="Grigoriev I.V."/>
            <person name="Hibbett D.S."/>
        </authorList>
    </citation>
    <scope>NUCLEOTIDE SEQUENCE [LARGE SCALE GENOMIC DNA]</scope>
    <source>
        <strain evidence="4 5">93-53</strain>
    </source>
</reference>
<dbReference type="InterPro" id="IPR013120">
    <property type="entry name" value="FAR_NAD-bd"/>
</dbReference>
<evidence type="ECO:0000256" key="2">
    <source>
        <dbReference type="ARBA" id="ARBA00022553"/>
    </source>
</evidence>
<dbReference type="SUPFAM" id="SSF51735">
    <property type="entry name" value="NAD(P)-binding Rossmann-fold domains"/>
    <property type="match status" value="1"/>
</dbReference>
<evidence type="ECO:0000259" key="3">
    <source>
        <dbReference type="Pfam" id="PF07993"/>
    </source>
</evidence>
<gene>
    <name evidence="4" type="ORF">LAESUDRAFT_717564</name>
</gene>
<dbReference type="InParanoid" id="A0A165BN05"/>
<dbReference type="InterPro" id="IPR036291">
    <property type="entry name" value="NAD(P)-bd_dom_sf"/>
</dbReference>
<dbReference type="Proteomes" id="UP000076871">
    <property type="component" value="Unassembled WGS sequence"/>
</dbReference>
<dbReference type="PANTHER" id="PTHR43439:SF2">
    <property type="entry name" value="ENZYME, PUTATIVE (JCVI)-RELATED"/>
    <property type="match status" value="1"/>
</dbReference>
<accession>A0A165BN05</accession>
<organism evidence="4 5">
    <name type="scientific">Laetiporus sulphureus 93-53</name>
    <dbReference type="NCBI Taxonomy" id="1314785"/>
    <lineage>
        <taxon>Eukaryota</taxon>
        <taxon>Fungi</taxon>
        <taxon>Dikarya</taxon>
        <taxon>Basidiomycota</taxon>
        <taxon>Agaricomycotina</taxon>
        <taxon>Agaricomycetes</taxon>
        <taxon>Polyporales</taxon>
        <taxon>Laetiporus</taxon>
    </lineage>
</organism>
<protein>
    <recommendedName>
        <fullName evidence="3">Thioester reductase (TE) domain-containing protein</fullName>
    </recommendedName>
</protein>
<feature type="domain" description="Thioester reductase (TE)" evidence="3">
    <location>
        <begin position="378"/>
        <end position="612"/>
    </location>
</feature>
<dbReference type="OrthoDB" id="429813at2759"/>
<dbReference type="STRING" id="1314785.A0A165BN05"/>
<name>A0A165BN05_9APHY</name>
<dbReference type="EMBL" id="KV427666">
    <property type="protein sequence ID" value="KZT01337.1"/>
    <property type="molecule type" value="Genomic_DNA"/>
</dbReference>
<evidence type="ECO:0000313" key="5">
    <source>
        <dbReference type="Proteomes" id="UP000076871"/>
    </source>
</evidence>
<keyword evidence="2" id="KW-0597">Phosphoprotein</keyword>
<dbReference type="RefSeq" id="XP_040759077.1">
    <property type="nucleotide sequence ID" value="XM_040907345.1"/>
</dbReference>
<keyword evidence="1" id="KW-0596">Phosphopantetheine</keyword>
<dbReference type="Pfam" id="PF07993">
    <property type="entry name" value="NAD_binding_4"/>
    <property type="match status" value="1"/>
</dbReference>
<dbReference type="PANTHER" id="PTHR43439">
    <property type="entry name" value="PHENYLACETATE-COENZYME A LIGASE"/>
    <property type="match status" value="1"/>
</dbReference>
<evidence type="ECO:0000256" key="1">
    <source>
        <dbReference type="ARBA" id="ARBA00022450"/>
    </source>
</evidence>
<keyword evidence="5" id="KW-1185">Reference proteome</keyword>
<proteinExistence type="predicted"/>
<dbReference type="AlphaFoldDB" id="A0A165BN05"/>
<sequence>MLWCVSLPPDLASRALLSASHYHQAYGGGPLSKKAGDRLIDAGVTLVAVYGGTEFGASSSAFDYERDVRMNPAGKTREEWQWIQFPTDLVNIRWYSCHARLTSPARKTSQMARKAMRPRTFGSHTQPSWGFSGCEKSVPIQQETHVGAHLWVTGVLMFVRGREQPSVIIEQTPEYAVRAGDQGHLVNVRNTVRRQVEDAKAPAPAFARIFKEMILVADPARPFSRAAKGTIMGKQVLALYEADIDALYNVIAESRDAHGIVPPKSWAFSDVEIFLRKAMVHGVDHRSFVVSLSAAFLRNRIVGALRSSSDPCAVHAARAIQSNLIFAHPKLSSLARLQEIGSTAEDIETLVQKYAALLPRDPLEETQRSSGKGPIVLVTGMTGTLGAHLLAELLSNSQVEHVYALNRGSELHERQLAAFNAAQLPATVASKPKLTLLSRDLDREDFGLDDALVETLCATVTHVMYDAWRVHFNLALLSQIKSAVQLATTFATAKFFTSSVTIAQACSRTRSEPVPEVPVENPAVVVGSGYGSSKYVVEEVNEKLPNMLGTASKLWQRSSLMGGGRICGSRKGGAWSTKEWVPILVKSSIALGCFPSVPGVVSWVPMDIAARAATDIVLGDNDVDVVNIVHHRPVRFDEVLTAIVAELRIGLPFVSMERWVQELESKAHNPSVNDVEGIPAMKLLDFFQTLLQTLQGNDNADETEVYGIPFFESEKAREASTAVSWVPIDMAAKALVEFRTATAMPAVVHLVHPRPAPWSMLATNIASDISVPLVSYAEWLSKLGNMVQESHDESLAEVELLRDMRALRLLPFFKGLAPSTGGDALGFPRLSVERAKALSPTLSAGRPLGVDDVGRWLRHWRDVGMVPDSN</sequence>
<evidence type="ECO:0000313" key="4">
    <source>
        <dbReference type="EMBL" id="KZT01337.1"/>
    </source>
</evidence>